<dbReference type="Pfam" id="PF00005">
    <property type="entry name" value="ABC_tran"/>
    <property type="match status" value="1"/>
</dbReference>
<dbReference type="InterPro" id="IPR003593">
    <property type="entry name" value="AAA+_ATPase"/>
</dbReference>
<reference evidence="6" key="1">
    <citation type="journal article" date="2019" name="Int. J. Syst. Evol. Microbiol.">
        <title>The Global Catalogue of Microorganisms (GCM) 10K type strain sequencing project: providing services to taxonomists for standard genome sequencing and annotation.</title>
        <authorList>
            <consortium name="The Broad Institute Genomics Platform"/>
            <consortium name="The Broad Institute Genome Sequencing Center for Infectious Disease"/>
            <person name="Wu L."/>
            <person name="Ma J."/>
        </authorList>
    </citation>
    <scope>NUCLEOTIDE SEQUENCE [LARGE SCALE GENOMIC DNA]</scope>
    <source>
        <strain evidence="6">CGMCC 1.10130</strain>
    </source>
</reference>
<dbReference type="PANTHER" id="PTHR24220">
    <property type="entry name" value="IMPORT ATP-BINDING PROTEIN"/>
    <property type="match status" value="1"/>
</dbReference>
<dbReference type="GO" id="GO:0005524">
    <property type="term" value="F:ATP binding"/>
    <property type="evidence" value="ECO:0007669"/>
    <property type="project" value="UniProtKB-KW"/>
</dbReference>
<dbReference type="InterPro" id="IPR017911">
    <property type="entry name" value="MacB-like_ATP-bd"/>
</dbReference>
<dbReference type="PROSITE" id="PS00211">
    <property type="entry name" value="ABC_TRANSPORTER_1"/>
    <property type="match status" value="1"/>
</dbReference>
<dbReference type="AlphaFoldDB" id="A0A8J2U7D0"/>
<dbReference type="EMBL" id="BMDX01000015">
    <property type="protein sequence ID" value="GGA83585.1"/>
    <property type="molecule type" value="Genomic_DNA"/>
</dbReference>
<sequence length="236" mass="26118">MQNVELTTDQAAISLTQLRFSYDGSNDVIHIPKWALESGQKCFVFGASGAGKSTLMNLMCGVLKPTTGDIEVFGQSLTSMSARQRDRFRAKHIGVVFQQFNLIPYLTVADNIRLAAWFAGKAERAEQDAFQQRMLELVAALQLKPEVLDRPSRELSVGQQQRVAIVRALINQPDLLIVDEPTSALDSYARDNFMKLLMAVCDEQNSTLLFVSHDLSLQSYFDVGVNLADINCAGGQ</sequence>
<dbReference type="SMART" id="SM00382">
    <property type="entry name" value="AAA"/>
    <property type="match status" value="1"/>
</dbReference>
<keyword evidence="6" id="KW-1185">Reference proteome</keyword>
<evidence type="ECO:0000256" key="3">
    <source>
        <dbReference type="ARBA" id="ARBA00022840"/>
    </source>
</evidence>
<dbReference type="RefSeq" id="WP_087506640.1">
    <property type="nucleotide sequence ID" value="NZ_BMDX01000015.1"/>
</dbReference>
<organism evidence="5 6">
    <name type="scientific">Neiella marina</name>
    <dbReference type="NCBI Taxonomy" id="508461"/>
    <lineage>
        <taxon>Bacteria</taxon>
        <taxon>Pseudomonadati</taxon>
        <taxon>Pseudomonadota</taxon>
        <taxon>Gammaproteobacteria</taxon>
        <taxon>Alteromonadales</taxon>
        <taxon>Echinimonadaceae</taxon>
        <taxon>Neiella</taxon>
    </lineage>
</organism>
<dbReference type="PROSITE" id="PS50893">
    <property type="entry name" value="ABC_TRANSPORTER_2"/>
    <property type="match status" value="1"/>
</dbReference>
<dbReference type="GO" id="GO:0016887">
    <property type="term" value="F:ATP hydrolysis activity"/>
    <property type="evidence" value="ECO:0007669"/>
    <property type="project" value="InterPro"/>
</dbReference>
<keyword evidence="1" id="KW-0813">Transport</keyword>
<feature type="domain" description="ABC transporter" evidence="4">
    <location>
        <begin position="13"/>
        <end position="233"/>
    </location>
</feature>
<dbReference type="InterPro" id="IPR027417">
    <property type="entry name" value="P-loop_NTPase"/>
</dbReference>
<keyword evidence="2" id="KW-0547">Nucleotide-binding</keyword>
<evidence type="ECO:0000313" key="5">
    <source>
        <dbReference type="EMBL" id="GGA83585.1"/>
    </source>
</evidence>
<dbReference type="GO" id="GO:0005886">
    <property type="term" value="C:plasma membrane"/>
    <property type="evidence" value="ECO:0007669"/>
    <property type="project" value="TreeGrafter"/>
</dbReference>
<evidence type="ECO:0000313" key="6">
    <source>
        <dbReference type="Proteomes" id="UP000619743"/>
    </source>
</evidence>
<protein>
    <submittedName>
        <fullName evidence="5">Methionine ABC transporter ATP-binding protein</fullName>
    </submittedName>
</protein>
<evidence type="ECO:0000256" key="2">
    <source>
        <dbReference type="ARBA" id="ARBA00022741"/>
    </source>
</evidence>
<evidence type="ECO:0000256" key="1">
    <source>
        <dbReference type="ARBA" id="ARBA00022448"/>
    </source>
</evidence>
<dbReference type="SUPFAM" id="SSF52540">
    <property type="entry name" value="P-loop containing nucleoside triphosphate hydrolases"/>
    <property type="match status" value="1"/>
</dbReference>
<dbReference type="Gene3D" id="3.40.50.300">
    <property type="entry name" value="P-loop containing nucleotide triphosphate hydrolases"/>
    <property type="match status" value="1"/>
</dbReference>
<dbReference type="InterPro" id="IPR017871">
    <property type="entry name" value="ABC_transporter-like_CS"/>
</dbReference>
<name>A0A8J2U7D0_9GAMM</name>
<dbReference type="GO" id="GO:0022857">
    <property type="term" value="F:transmembrane transporter activity"/>
    <property type="evidence" value="ECO:0007669"/>
    <property type="project" value="TreeGrafter"/>
</dbReference>
<evidence type="ECO:0000259" key="4">
    <source>
        <dbReference type="PROSITE" id="PS50893"/>
    </source>
</evidence>
<accession>A0A8J2U7D0</accession>
<gene>
    <name evidence="5" type="ORF">GCM10011369_27000</name>
</gene>
<dbReference type="InterPro" id="IPR003439">
    <property type="entry name" value="ABC_transporter-like_ATP-bd"/>
</dbReference>
<dbReference type="Proteomes" id="UP000619743">
    <property type="component" value="Unassembled WGS sequence"/>
</dbReference>
<proteinExistence type="predicted"/>
<dbReference type="CDD" id="cd03255">
    <property type="entry name" value="ABC_MJ0796_LolCDE_FtsE"/>
    <property type="match status" value="1"/>
</dbReference>
<dbReference type="PANTHER" id="PTHR24220:SF611">
    <property type="entry name" value="ATP-BINDING COMPONENT OF ABC TRANSPORTER-RELATED"/>
    <property type="match status" value="1"/>
</dbReference>
<dbReference type="InterPro" id="IPR015854">
    <property type="entry name" value="ABC_transpr_LolD-like"/>
</dbReference>
<keyword evidence="3 5" id="KW-0067">ATP-binding</keyword>
<dbReference type="OrthoDB" id="9802264at2"/>
<comment type="caution">
    <text evidence="5">The sequence shown here is derived from an EMBL/GenBank/DDBJ whole genome shotgun (WGS) entry which is preliminary data.</text>
</comment>